<protein>
    <submittedName>
        <fullName evidence="2">Uncharacterized protein</fullName>
    </submittedName>
</protein>
<dbReference type="AlphaFoldDB" id="A0A1B6EJ77"/>
<proteinExistence type="predicted"/>
<feature type="coiled-coil region" evidence="1">
    <location>
        <begin position="83"/>
        <end position="110"/>
    </location>
</feature>
<gene>
    <name evidence="2" type="ORF">g.12377</name>
</gene>
<keyword evidence="1" id="KW-0175">Coiled coil</keyword>
<evidence type="ECO:0000256" key="1">
    <source>
        <dbReference type="SAM" id="Coils"/>
    </source>
</evidence>
<dbReference type="EMBL" id="GECZ01031786">
    <property type="protein sequence ID" value="JAS37983.1"/>
    <property type="molecule type" value="Transcribed_RNA"/>
</dbReference>
<evidence type="ECO:0000313" key="2">
    <source>
        <dbReference type="EMBL" id="JAS37983.1"/>
    </source>
</evidence>
<feature type="coiled-coil region" evidence="1">
    <location>
        <begin position="201"/>
        <end position="243"/>
    </location>
</feature>
<accession>A0A1B6EJ77</accession>
<organism evidence="2">
    <name type="scientific">Cuerna arida</name>
    <dbReference type="NCBI Taxonomy" id="1464854"/>
    <lineage>
        <taxon>Eukaryota</taxon>
        <taxon>Metazoa</taxon>
        <taxon>Ecdysozoa</taxon>
        <taxon>Arthropoda</taxon>
        <taxon>Hexapoda</taxon>
        <taxon>Insecta</taxon>
        <taxon>Pterygota</taxon>
        <taxon>Neoptera</taxon>
        <taxon>Paraneoptera</taxon>
        <taxon>Hemiptera</taxon>
        <taxon>Auchenorrhyncha</taxon>
        <taxon>Membracoidea</taxon>
        <taxon>Cicadellidae</taxon>
        <taxon>Cicadellinae</taxon>
        <taxon>Proconiini</taxon>
        <taxon>Cuerna</taxon>
    </lineage>
</organism>
<name>A0A1B6EJ77_9HEMI</name>
<feature type="coiled-coil region" evidence="1">
    <location>
        <begin position="270"/>
        <end position="297"/>
    </location>
</feature>
<sequence length="330" mass="38803">MLFKISDEYETKMPSIKEKYADVQILLLDIAEQKRLSEDEVFFIKGLLEEQATVINILKGENFQMRERLPELQPLHQEFASYKQDATETILTLNNKLNETQLKVLDLEKKLTKFGVDIVFLESSKTKELDSLNHQWKEKLKEKDSQFKRIIDELVKKHCEVKKGYETVIHGLKEQIAHKEAEVAWCQLMMRERDTNIDKEIGNLKKELEVASMKNQELLQQRLIEVERRANKMTRKCLKLQQDYEHKITTLKKAKDLQVHALQKHLRINTEAATDAKEHVEDAVKELELRYRKIIINMHTSAQEQKRKDMKRIAELEDVLIGGRTGAEKL</sequence>
<reference evidence="2" key="1">
    <citation type="submission" date="2015-11" db="EMBL/GenBank/DDBJ databases">
        <title>De novo transcriptome assembly of four potential Pierce s Disease insect vectors from Arizona vineyards.</title>
        <authorList>
            <person name="Tassone E.E."/>
        </authorList>
    </citation>
    <scope>NUCLEOTIDE SEQUENCE</scope>
</reference>